<dbReference type="SUPFAM" id="SSF142906">
    <property type="entry name" value="YjbR-like"/>
    <property type="match status" value="1"/>
</dbReference>
<comment type="caution">
    <text evidence="1">The sequence shown here is derived from an EMBL/GenBank/DDBJ whole genome shotgun (WGS) entry which is preliminary data.</text>
</comment>
<proteinExistence type="predicted"/>
<dbReference type="InterPro" id="IPR038056">
    <property type="entry name" value="YjbR-like_sf"/>
</dbReference>
<name>A0A917M280_9BACI</name>
<dbReference type="Gene3D" id="3.90.1150.30">
    <property type="match status" value="1"/>
</dbReference>
<evidence type="ECO:0000313" key="2">
    <source>
        <dbReference type="Proteomes" id="UP000622860"/>
    </source>
</evidence>
<dbReference type="EMBL" id="BMFR01000004">
    <property type="protein sequence ID" value="GGG72206.1"/>
    <property type="molecule type" value="Genomic_DNA"/>
</dbReference>
<evidence type="ECO:0008006" key="3">
    <source>
        <dbReference type="Google" id="ProtNLM"/>
    </source>
</evidence>
<dbReference type="Pfam" id="PF04237">
    <property type="entry name" value="YjbR"/>
    <property type="match status" value="1"/>
</dbReference>
<accession>A0A917M280</accession>
<reference evidence="1" key="1">
    <citation type="journal article" date="2014" name="Int. J. Syst. Evol. Microbiol.">
        <title>Complete genome sequence of Corynebacterium casei LMG S-19264T (=DSM 44701T), isolated from a smear-ripened cheese.</title>
        <authorList>
            <consortium name="US DOE Joint Genome Institute (JGI-PGF)"/>
            <person name="Walter F."/>
            <person name="Albersmeier A."/>
            <person name="Kalinowski J."/>
            <person name="Ruckert C."/>
        </authorList>
    </citation>
    <scope>NUCLEOTIDE SEQUENCE</scope>
    <source>
        <strain evidence="1">CGMCC 1.12754</strain>
    </source>
</reference>
<evidence type="ECO:0000313" key="1">
    <source>
        <dbReference type="EMBL" id="GGG72206.1"/>
    </source>
</evidence>
<dbReference type="RefSeq" id="WP_188454820.1">
    <property type="nucleotide sequence ID" value="NZ_BMFR01000004.1"/>
</dbReference>
<protein>
    <recommendedName>
        <fullName evidence="3">MmcQ/YjbR family DNA-binding protein</fullName>
    </recommendedName>
</protein>
<dbReference type="AlphaFoldDB" id="A0A917M280"/>
<sequence>MATLEQLHSIVLSYPDTSEGTHFHMRSYDVSGKGFVSIDKDQSHVMLRLDRETINRVVHDDPEIFKEVWRNKKYLIGIRFELAKVPAKQLGQIVEQSWKTKAPKKLIKSFENR</sequence>
<dbReference type="InterPro" id="IPR058532">
    <property type="entry name" value="YjbR/MT2646/Rv2570-like"/>
</dbReference>
<dbReference type="Proteomes" id="UP000622860">
    <property type="component" value="Unassembled WGS sequence"/>
</dbReference>
<gene>
    <name evidence="1" type="ORF">GCM10011398_15710</name>
</gene>
<reference evidence="1" key="2">
    <citation type="submission" date="2020-09" db="EMBL/GenBank/DDBJ databases">
        <authorList>
            <person name="Sun Q."/>
            <person name="Zhou Y."/>
        </authorList>
    </citation>
    <scope>NUCLEOTIDE SEQUENCE</scope>
    <source>
        <strain evidence="1">CGMCC 1.12754</strain>
    </source>
</reference>
<keyword evidence="2" id="KW-1185">Reference proteome</keyword>
<organism evidence="1 2">
    <name type="scientific">Virgibacillus oceani</name>
    <dbReference type="NCBI Taxonomy" id="1479511"/>
    <lineage>
        <taxon>Bacteria</taxon>
        <taxon>Bacillati</taxon>
        <taxon>Bacillota</taxon>
        <taxon>Bacilli</taxon>
        <taxon>Bacillales</taxon>
        <taxon>Bacillaceae</taxon>
        <taxon>Virgibacillus</taxon>
    </lineage>
</organism>